<dbReference type="GO" id="GO:0006508">
    <property type="term" value="P:proteolysis"/>
    <property type="evidence" value="ECO:0007669"/>
    <property type="project" value="UniProtKB-KW"/>
</dbReference>
<dbReference type="Proteomes" id="UP000023152">
    <property type="component" value="Unassembled WGS sequence"/>
</dbReference>
<keyword evidence="10" id="KW-1185">Reference proteome</keyword>
<evidence type="ECO:0000256" key="7">
    <source>
        <dbReference type="RuleBase" id="RU003435"/>
    </source>
</evidence>
<comment type="cofactor">
    <cofactor evidence="7">
        <name>Zn(2+)</name>
        <dbReference type="ChEBI" id="CHEBI:29105"/>
    </cofactor>
    <text evidence="7">Binds 1 zinc ion.</text>
</comment>
<evidence type="ECO:0000256" key="6">
    <source>
        <dbReference type="ARBA" id="ARBA00023049"/>
    </source>
</evidence>
<keyword evidence="4 7" id="KW-0378">Hydrolase</keyword>
<dbReference type="SUPFAM" id="SSF55486">
    <property type="entry name" value="Metalloproteases ('zincins'), catalytic domain"/>
    <property type="match status" value="1"/>
</dbReference>
<dbReference type="GO" id="GO:0004222">
    <property type="term" value="F:metalloendopeptidase activity"/>
    <property type="evidence" value="ECO:0007669"/>
    <property type="project" value="InterPro"/>
</dbReference>
<dbReference type="GO" id="GO:0046872">
    <property type="term" value="F:metal ion binding"/>
    <property type="evidence" value="ECO:0007669"/>
    <property type="project" value="UniProtKB-UniRule"/>
</dbReference>
<comment type="similarity">
    <text evidence="1 7">Belongs to the peptidase M3 family.</text>
</comment>
<dbReference type="InterPro" id="IPR024077">
    <property type="entry name" value="Neurolysin/TOP_dom2"/>
</dbReference>
<dbReference type="OMA" id="IHANDTE"/>
<proteinExistence type="inferred from homology"/>
<evidence type="ECO:0000313" key="9">
    <source>
        <dbReference type="EMBL" id="ETO32763.1"/>
    </source>
</evidence>
<accession>X6P3R1</accession>
<evidence type="ECO:0000256" key="3">
    <source>
        <dbReference type="ARBA" id="ARBA00022723"/>
    </source>
</evidence>
<reference evidence="9 10" key="1">
    <citation type="journal article" date="2013" name="Curr. Biol.">
        <title>The Genome of the Foraminiferan Reticulomyxa filosa.</title>
        <authorList>
            <person name="Glockner G."/>
            <person name="Hulsmann N."/>
            <person name="Schleicher M."/>
            <person name="Noegel A.A."/>
            <person name="Eichinger L."/>
            <person name="Gallinger C."/>
            <person name="Pawlowski J."/>
            <person name="Sierra R."/>
            <person name="Euteneuer U."/>
            <person name="Pillet L."/>
            <person name="Moustafa A."/>
            <person name="Platzer M."/>
            <person name="Groth M."/>
            <person name="Szafranski K."/>
            <person name="Schliwa M."/>
        </authorList>
    </citation>
    <scope>NUCLEOTIDE SEQUENCE [LARGE SCALE GENOMIC DNA]</scope>
</reference>
<gene>
    <name evidence="9" type="ORF">RFI_04352</name>
</gene>
<dbReference type="InterPro" id="IPR001567">
    <property type="entry name" value="Pept_M3A_M3B_dom"/>
</dbReference>
<keyword evidence="2 7" id="KW-0645">Protease</keyword>
<dbReference type="MEROPS" id="M03.001"/>
<keyword evidence="5 7" id="KW-0862">Zinc</keyword>
<dbReference type="Gene3D" id="1.10.1370.10">
    <property type="entry name" value="Neurolysin, domain 3"/>
    <property type="match status" value="1"/>
</dbReference>
<dbReference type="InterPro" id="IPR045090">
    <property type="entry name" value="Pept_M3A_M3B"/>
</dbReference>
<evidence type="ECO:0000259" key="8">
    <source>
        <dbReference type="Pfam" id="PF01432"/>
    </source>
</evidence>
<protein>
    <recommendedName>
        <fullName evidence="8">Peptidase M3A/M3B catalytic domain-containing protein</fullName>
    </recommendedName>
</protein>
<dbReference type="PANTHER" id="PTHR11804:SF84">
    <property type="entry name" value="SACCHAROLYSIN"/>
    <property type="match status" value="1"/>
</dbReference>
<evidence type="ECO:0000256" key="4">
    <source>
        <dbReference type="ARBA" id="ARBA00022801"/>
    </source>
</evidence>
<dbReference type="AlphaFoldDB" id="X6P3R1"/>
<keyword evidence="3 7" id="KW-0479">Metal-binding</keyword>
<sequence length="152" mass="17002">MQTLPENLATQLRKVKNANTGIFNKRQLYFGILDQAIHSADNINSAEISAKLLEEVMGIQSTPGTNTLSSFGHLAGGYDSAYYGYLWSEVYSLDMFYTRFGEEKLFDKKAGFEYRTKILAHGGSKDALDMLKDFLGREPNNAAFLKDKGLKV</sequence>
<name>X6P3R1_RETFI</name>
<organism evidence="9 10">
    <name type="scientific">Reticulomyxa filosa</name>
    <dbReference type="NCBI Taxonomy" id="46433"/>
    <lineage>
        <taxon>Eukaryota</taxon>
        <taxon>Sar</taxon>
        <taxon>Rhizaria</taxon>
        <taxon>Retaria</taxon>
        <taxon>Foraminifera</taxon>
        <taxon>Monothalamids</taxon>
        <taxon>Reticulomyxidae</taxon>
        <taxon>Reticulomyxa</taxon>
    </lineage>
</organism>
<dbReference type="PANTHER" id="PTHR11804">
    <property type="entry name" value="PROTEASE M3 THIMET OLIGOPEPTIDASE-RELATED"/>
    <property type="match status" value="1"/>
</dbReference>
<evidence type="ECO:0000256" key="2">
    <source>
        <dbReference type="ARBA" id="ARBA00022670"/>
    </source>
</evidence>
<evidence type="ECO:0000256" key="1">
    <source>
        <dbReference type="ARBA" id="ARBA00006040"/>
    </source>
</evidence>
<dbReference type="GO" id="GO:0006518">
    <property type="term" value="P:peptide metabolic process"/>
    <property type="evidence" value="ECO:0007669"/>
    <property type="project" value="TreeGrafter"/>
</dbReference>
<dbReference type="Pfam" id="PF01432">
    <property type="entry name" value="Peptidase_M3"/>
    <property type="match status" value="1"/>
</dbReference>
<dbReference type="OrthoDB" id="534666at2759"/>
<dbReference type="GO" id="GO:0005758">
    <property type="term" value="C:mitochondrial intermembrane space"/>
    <property type="evidence" value="ECO:0007669"/>
    <property type="project" value="TreeGrafter"/>
</dbReference>
<dbReference type="EMBL" id="ASPP01003950">
    <property type="protein sequence ID" value="ETO32763.1"/>
    <property type="molecule type" value="Genomic_DNA"/>
</dbReference>
<feature type="domain" description="Peptidase M3A/M3B catalytic" evidence="8">
    <location>
        <begin position="2"/>
        <end position="149"/>
    </location>
</feature>
<comment type="caution">
    <text evidence="9">The sequence shown here is derived from an EMBL/GenBank/DDBJ whole genome shotgun (WGS) entry which is preliminary data.</text>
</comment>
<keyword evidence="6 7" id="KW-0482">Metalloprotease</keyword>
<evidence type="ECO:0000256" key="5">
    <source>
        <dbReference type="ARBA" id="ARBA00022833"/>
    </source>
</evidence>
<evidence type="ECO:0000313" key="10">
    <source>
        <dbReference type="Proteomes" id="UP000023152"/>
    </source>
</evidence>